<evidence type="ECO:0000256" key="1">
    <source>
        <dbReference type="SAM" id="SignalP"/>
    </source>
</evidence>
<dbReference type="Gene3D" id="2.60.40.10">
    <property type="entry name" value="Immunoglobulins"/>
    <property type="match status" value="1"/>
</dbReference>
<dbReference type="OrthoDB" id="3772855at2"/>
<protein>
    <recommendedName>
        <fullName evidence="4">Big-1 domain-containing protein</fullName>
    </recommendedName>
</protein>
<gene>
    <name evidence="2" type="ORF">EAS64_19300</name>
</gene>
<evidence type="ECO:0000313" key="3">
    <source>
        <dbReference type="Proteomes" id="UP000460272"/>
    </source>
</evidence>
<dbReference type="GO" id="GO:0005975">
    <property type="term" value="P:carbohydrate metabolic process"/>
    <property type="evidence" value="ECO:0007669"/>
    <property type="project" value="UniProtKB-ARBA"/>
</dbReference>
<dbReference type="RefSeq" id="WP_145854534.1">
    <property type="nucleotide sequence ID" value="NZ_RPFW01000003.1"/>
</dbReference>
<keyword evidence="3" id="KW-1185">Reference proteome</keyword>
<proteinExistence type="predicted"/>
<comment type="caution">
    <text evidence="2">The sequence shown here is derived from an EMBL/GenBank/DDBJ whole genome shotgun (WGS) entry which is preliminary data.</text>
</comment>
<dbReference type="InterPro" id="IPR013783">
    <property type="entry name" value="Ig-like_fold"/>
</dbReference>
<sequence length="493" mass="49863">MAGGLALAMALPATAATATPGAKSAPAAQKTAALPKSGIWTALSTGMTTEAPAPALWVAPNGVGWDVFPREISPNVWTYEATQVGTSGKVIKGPADIFATHWGSLEFPATLLGVGAKPLLVFSGAQGSSGVYSLDCVYGALGSGSAKWALESWSLSASCVNPVAAAAESNANANVLAAAWPGGFPGGNGVLYRIGLSTIIPAVPADQHIALSKADAGQAATVNDQAGNHHFYVAWTRIFSTPGSADGIYVKDVTANGVIRKAPGSGTASSSTDFPVFGRLASVNRNGKGGGVYLAYCANKSPCPQLELWKVGAAKALAVPSSANALNPTLAQGPGGRIWVAWSNRQSNRVFVTRTNKAGTRFGAVRSYATPCFDGGLLGLGGSPLAKLDIGMTCVNNALKQEQYVTQVLAGLSLSFPGTVHLGSKGVTVKITVTDAGDPVAGATVKFAGKTLKTNAKGQVSVTLAKSAKTGGYKISVTAPNYAAAGGTVSVKK</sequence>
<organism evidence="2 3">
    <name type="scientific">Trebonia kvetii</name>
    <dbReference type="NCBI Taxonomy" id="2480626"/>
    <lineage>
        <taxon>Bacteria</taxon>
        <taxon>Bacillati</taxon>
        <taxon>Actinomycetota</taxon>
        <taxon>Actinomycetes</taxon>
        <taxon>Streptosporangiales</taxon>
        <taxon>Treboniaceae</taxon>
        <taxon>Trebonia</taxon>
    </lineage>
</organism>
<keyword evidence="1" id="KW-0732">Signal</keyword>
<evidence type="ECO:0000313" key="2">
    <source>
        <dbReference type="EMBL" id="TVZ04507.1"/>
    </source>
</evidence>
<dbReference type="Proteomes" id="UP000460272">
    <property type="component" value="Unassembled WGS sequence"/>
</dbReference>
<accession>A0A6P2C0N4</accession>
<evidence type="ECO:0008006" key="4">
    <source>
        <dbReference type="Google" id="ProtNLM"/>
    </source>
</evidence>
<feature type="signal peptide" evidence="1">
    <location>
        <begin position="1"/>
        <end position="15"/>
    </location>
</feature>
<dbReference type="SUPFAM" id="SSF49373">
    <property type="entry name" value="Invasin/intimin cell-adhesion fragments"/>
    <property type="match status" value="1"/>
</dbReference>
<dbReference type="InterPro" id="IPR008964">
    <property type="entry name" value="Invasin/intimin_cell_adhesion"/>
</dbReference>
<feature type="chain" id="PRO_5038996392" description="Big-1 domain-containing protein" evidence="1">
    <location>
        <begin position="16"/>
        <end position="493"/>
    </location>
</feature>
<dbReference type="AlphaFoldDB" id="A0A6P2C0N4"/>
<dbReference type="EMBL" id="RPFW01000003">
    <property type="protein sequence ID" value="TVZ04507.1"/>
    <property type="molecule type" value="Genomic_DNA"/>
</dbReference>
<name>A0A6P2C0N4_9ACTN</name>
<reference evidence="2 3" key="1">
    <citation type="submission" date="2018-11" db="EMBL/GenBank/DDBJ databases">
        <title>Trebonia kvetii gen.nov., sp.nov., a novel acidophilic actinobacterium, and proposal of the new actinobacterial family Treboniaceae fam. nov.</title>
        <authorList>
            <person name="Rapoport D."/>
            <person name="Sagova-Mareckova M."/>
            <person name="Sedlacek I."/>
            <person name="Provaznik J."/>
            <person name="Kralova S."/>
            <person name="Pavlinic D."/>
            <person name="Benes V."/>
            <person name="Kopecky J."/>
        </authorList>
    </citation>
    <scope>NUCLEOTIDE SEQUENCE [LARGE SCALE GENOMIC DNA]</scope>
    <source>
        <strain evidence="2 3">15Tr583</strain>
    </source>
</reference>